<comment type="similarity">
    <text evidence="1">Belongs to the ATP-dependent AMP-binding enzyme family.</text>
</comment>
<dbReference type="PANTHER" id="PTHR43201:SF8">
    <property type="entry name" value="ACYL-COA SYNTHETASE FAMILY MEMBER 3"/>
    <property type="match status" value="1"/>
</dbReference>
<protein>
    <submittedName>
        <fullName evidence="4">Malonyl-CoA synthase</fullName>
        <ecNumber evidence="4">4.1.1.9</ecNumber>
    </submittedName>
</protein>
<dbReference type="Gene3D" id="3.40.50.12780">
    <property type="entry name" value="N-terminal domain of ligase-like"/>
    <property type="match status" value="1"/>
</dbReference>
<accession>A0A0D6B5R3</accession>
<dbReference type="AlphaFoldDB" id="A0A0D6B5R3"/>
<evidence type="ECO:0000256" key="1">
    <source>
        <dbReference type="ARBA" id="ARBA00006432"/>
    </source>
</evidence>
<dbReference type="SUPFAM" id="SSF56801">
    <property type="entry name" value="Acetyl-CoA synthetase-like"/>
    <property type="match status" value="1"/>
</dbReference>
<dbReference type="GO" id="GO:0006631">
    <property type="term" value="P:fatty acid metabolic process"/>
    <property type="evidence" value="ECO:0007669"/>
    <property type="project" value="TreeGrafter"/>
</dbReference>
<keyword evidence="4" id="KW-0456">Lyase</keyword>
<dbReference type="PROSITE" id="PS00455">
    <property type="entry name" value="AMP_BINDING"/>
    <property type="match status" value="1"/>
</dbReference>
<evidence type="ECO:0000259" key="2">
    <source>
        <dbReference type="Pfam" id="PF00501"/>
    </source>
</evidence>
<feature type="domain" description="AMP-dependent synthetase/ligase" evidence="2">
    <location>
        <begin position="20"/>
        <end position="362"/>
    </location>
</feature>
<dbReference type="Gene3D" id="3.30.300.30">
    <property type="match status" value="1"/>
</dbReference>
<dbReference type="PANTHER" id="PTHR43201">
    <property type="entry name" value="ACYL-COA SYNTHETASE"/>
    <property type="match status" value="1"/>
</dbReference>
<evidence type="ECO:0000313" key="5">
    <source>
        <dbReference type="EMBL" id="MBL3609100.1"/>
    </source>
</evidence>
<dbReference type="eggNOG" id="COG0318">
    <property type="taxonomic scope" value="Bacteria"/>
</dbReference>
<dbReference type="Pfam" id="PF13193">
    <property type="entry name" value="AMP-binding_C"/>
    <property type="match status" value="1"/>
</dbReference>
<sequence length="503" mass="53728">MTNPLYDRLFGRHAGRETPFLHLPDGGSLTHAAFLALAARHAHALNAFGLGPGDRLAVQVEKSPEALALYAACLQAGVIFLPLNTAYTPAELSYFIGDSGARLVICDGRRMGALTPVAEAAGAHIATLNTDGSGSFAVIAATKSATYPTVARDPDDLAALLYTSGTTGRSKGAMLSQRNLLSNAEVLTEAWRFTEDDVLLHALPIFHTHGLFVATNIMLLAGGAMILLPKFDIDAVIAALPRATAMMGVPTFYTRLLDDPRFDRALAAHIRLFVSGSAPLLAETHRAFEARTGHRILERYGMTETNMSTSNPYDGERIAGTVGLPLPGVELRIADPATRAECSPGETGQIEVRGPNVFQGYWQMPEKTREELCEDGFFLTGDLGTIDAKGYVRIVGRAKDLIISGGLNVYPKEIEEVLDAQPGVLESAVIGVPHPDLGEAVLAVLVPAPGETPELQAIAGSVATQLAGFKRPKRLELIEALPRNAMGKVQKAALRESYRDSFA</sequence>
<evidence type="ECO:0000313" key="4">
    <source>
        <dbReference type="EMBL" id="BAQ70493.1"/>
    </source>
</evidence>
<dbReference type="InterPro" id="IPR000873">
    <property type="entry name" value="AMP-dep_synth/lig_dom"/>
</dbReference>
<name>A0A0D6B5R3_RHOSU</name>
<dbReference type="KEGG" id="rsu:NHU_03359"/>
<proteinExistence type="inferred from homology"/>
<evidence type="ECO:0000313" key="7">
    <source>
        <dbReference type="Proteomes" id="UP000604473"/>
    </source>
</evidence>
<dbReference type="InterPro" id="IPR025110">
    <property type="entry name" value="AMP-bd_C"/>
</dbReference>
<dbReference type="Proteomes" id="UP000064912">
    <property type="component" value="Chromosome"/>
</dbReference>
<dbReference type="InterPro" id="IPR042099">
    <property type="entry name" value="ANL_N_sf"/>
</dbReference>
<dbReference type="GO" id="GO:0050080">
    <property type="term" value="F:malonyl-CoA decarboxylase activity"/>
    <property type="evidence" value="ECO:0007669"/>
    <property type="project" value="UniProtKB-EC"/>
</dbReference>
<dbReference type="RefSeq" id="WP_060835710.1">
    <property type="nucleotide sequence ID" value="NZ_JAESJJ010000010.1"/>
</dbReference>
<gene>
    <name evidence="5" type="ORF">JMM60_09835</name>
    <name evidence="4" type="ORF">NHU_03359</name>
</gene>
<dbReference type="GO" id="GO:0031956">
    <property type="term" value="F:medium-chain fatty acid-CoA ligase activity"/>
    <property type="evidence" value="ECO:0007669"/>
    <property type="project" value="TreeGrafter"/>
</dbReference>
<reference evidence="5 7" key="2">
    <citation type="submission" date="2021-01" db="EMBL/GenBank/DDBJ databases">
        <title>Draft genomes of Rhodovulum sulfidophilum.</title>
        <authorList>
            <person name="Guzman M.S."/>
        </authorList>
    </citation>
    <scope>NUCLEOTIDE SEQUENCE [LARGE SCALE GENOMIC DNA]</scope>
    <source>
        <strain evidence="5 7">AB35</strain>
    </source>
</reference>
<reference evidence="4 6" key="1">
    <citation type="submission" date="2015-02" db="EMBL/GenBank/DDBJ databases">
        <title>Genome sequene of Rhodovulum sulfidophilum DSM 2351.</title>
        <authorList>
            <person name="Nagao N."/>
        </authorList>
    </citation>
    <scope>NUCLEOTIDE SEQUENCE [LARGE SCALE GENOMIC DNA]</scope>
    <source>
        <strain evidence="4 6">DSM 2351</strain>
    </source>
</reference>
<dbReference type="InterPro" id="IPR045851">
    <property type="entry name" value="AMP-bd_C_sf"/>
</dbReference>
<keyword evidence="7" id="KW-1185">Reference proteome</keyword>
<dbReference type="InterPro" id="IPR020845">
    <property type="entry name" value="AMP-binding_CS"/>
</dbReference>
<evidence type="ECO:0000259" key="3">
    <source>
        <dbReference type="Pfam" id="PF13193"/>
    </source>
</evidence>
<dbReference type="Pfam" id="PF00501">
    <property type="entry name" value="AMP-binding"/>
    <property type="match status" value="1"/>
</dbReference>
<dbReference type="EMBL" id="JAESJJ010000010">
    <property type="protein sequence ID" value="MBL3609100.1"/>
    <property type="molecule type" value="Genomic_DNA"/>
</dbReference>
<dbReference type="EMBL" id="AP014800">
    <property type="protein sequence ID" value="BAQ70493.1"/>
    <property type="molecule type" value="Genomic_DNA"/>
</dbReference>
<dbReference type="EC" id="4.1.1.9" evidence="4"/>
<dbReference type="PATRIC" id="fig|35806.4.peg.3449"/>
<organism evidence="4 6">
    <name type="scientific">Rhodovulum sulfidophilum</name>
    <name type="common">Rhodobacter sulfidophilus</name>
    <dbReference type="NCBI Taxonomy" id="35806"/>
    <lineage>
        <taxon>Bacteria</taxon>
        <taxon>Pseudomonadati</taxon>
        <taxon>Pseudomonadota</taxon>
        <taxon>Alphaproteobacteria</taxon>
        <taxon>Rhodobacterales</taxon>
        <taxon>Paracoccaceae</taxon>
        <taxon>Rhodovulum</taxon>
    </lineage>
</organism>
<evidence type="ECO:0000313" key="6">
    <source>
        <dbReference type="Proteomes" id="UP000064912"/>
    </source>
</evidence>
<feature type="domain" description="AMP-binding enzyme C-terminal" evidence="3">
    <location>
        <begin position="413"/>
        <end position="488"/>
    </location>
</feature>
<dbReference type="NCBIfam" id="NF005702">
    <property type="entry name" value="PRK07514.1"/>
    <property type="match status" value="1"/>
</dbReference>
<dbReference type="Proteomes" id="UP000604473">
    <property type="component" value="Unassembled WGS sequence"/>
</dbReference>
<dbReference type="CDD" id="cd05941">
    <property type="entry name" value="MCS"/>
    <property type="match status" value="1"/>
</dbReference>